<protein>
    <submittedName>
        <fullName evidence="2">IQ motif and SEC7 domain-containing protein 2</fullName>
    </submittedName>
</protein>
<gene>
    <name evidence="2" type="ORF">IRJ41_016755</name>
</gene>
<keyword evidence="3" id="KW-1185">Reference proteome</keyword>
<evidence type="ECO:0000256" key="1">
    <source>
        <dbReference type="SAM" id="MobiDB-lite"/>
    </source>
</evidence>
<comment type="caution">
    <text evidence="2">The sequence shown here is derived from an EMBL/GenBank/DDBJ whole genome shotgun (WGS) entry which is preliminary data.</text>
</comment>
<dbReference type="EMBL" id="JAFHDT010000017">
    <property type="protein sequence ID" value="KAI7797561.1"/>
    <property type="molecule type" value="Genomic_DNA"/>
</dbReference>
<dbReference type="AlphaFoldDB" id="A0A9W7TIX8"/>
<proteinExistence type="predicted"/>
<evidence type="ECO:0000313" key="2">
    <source>
        <dbReference type="EMBL" id="KAI7797561.1"/>
    </source>
</evidence>
<dbReference type="Proteomes" id="UP001059041">
    <property type="component" value="Linkage Group LG17"/>
</dbReference>
<feature type="region of interest" description="Disordered" evidence="1">
    <location>
        <begin position="46"/>
        <end position="149"/>
    </location>
</feature>
<reference evidence="2" key="1">
    <citation type="submission" date="2021-02" db="EMBL/GenBank/DDBJ databases">
        <title>Comparative genomics reveals that relaxation of natural selection precedes convergent phenotypic evolution of cavefish.</title>
        <authorList>
            <person name="Peng Z."/>
        </authorList>
    </citation>
    <scope>NUCLEOTIDE SEQUENCE</scope>
    <source>
        <tissue evidence="2">Muscle</tissue>
    </source>
</reference>
<feature type="compositionally biased region" description="Polar residues" evidence="1">
    <location>
        <begin position="87"/>
        <end position="98"/>
    </location>
</feature>
<feature type="compositionally biased region" description="Basic and acidic residues" evidence="1">
    <location>
        <begin position="46"/>
        <end position="58"/>
    </location>
</feature>
<feature type="compositionally biased region" description="Polar residues" evidence="1">
    <location>
        <begin position="59"/>
        <end position="79"/>
    </location>
</feature>
<accession>A0A9W7TIX8</accession>
<name>A0A9W7TIX8_TRIRA</name>
<feature type="non-terminal residue" evidence="2">
    <location>
        <position position="195"/>
    </location>
</feature>
<sequence length="195" mass="21308">ESNPDSPSRAVEYLLELNNIIENQAKLLETQRKRIEELETQLDRVNLENQDLRQDRNTGTENSTHNQSSKSGQPSSLPNHNAGGVHQNISSNAPSSTVPGPARQTHTRLTRGLSCGSAPVEKERGRLERNDSSGTNNTSTLRKHDTGVNKSSIQTQRVFFSALAGSARYPGSYNYVCSLIAASCSTTPVFCIHTT</sequence>
<organism evidence="2 3">
    <name type="scientific">Triplophysa rosa</name>
    <name type="common">Cave loach</name>
    <dbReference type="NCBI Taxonomy" id="992332"/>
    <lineage>
        <taxon>Eukaryota</taxon>
        <taxon>Metazoa</taxon>
        <taxon>Chordata</taxon>
        <taxon>Craniata</taxon>
        <taxon>Vertebrata</taxon>
        <taxon>Euteleostomi</taxon>
        <taxon>Actinopterygii</taxon>
        <taxon>Neopterygii</taxon>
        <taxon>Teleostei</taxon>
        <taxon>Ostariophysi</taxon>
        <taxon>Cypriniformes</taxon>
        <taxon>Nemacheilidae</taxon>
        <taxon>Triplophysa</taxon>
    </lineage>
</organism>
<evidence type="ECO:0000313" key="3">
    <source>
        <dbReference type="Proteomes" id="UP001059041"/>
    </source>
</evidence>
<feature type="compositionally biased region" description="Basic and acidic residues" evidence="1">
    <location>
        <begin position="120"/>
        <end position="131"/>
    </location>
</feature>